<dbReference type="PANTHER" id="PTHR23088">
    <property type="entry name" value="NITRILASE-RELATED"/>
    <property type="match status" value="1"/>
</dbReference>
<name>A0A432WV08_9GAMM</name>
<gene>
    <name evidence="4" type="ORF">CWE13_06435</name>
</gene>
<comment type="caution">
    <text evidence="4">The sequence shown here is derived from an EMBL/GenBank/DDBJ whole genome shotgun (WGS) entry which is preliminary data.</text>
</comment>
<comment type="similarity">
    <text evidence="1">Belongs to the carbon-nitrogen hydrolase superfamily. NIT1/NIT2 family.</text>
</comment>
<dbReference type="InterPro" id="IPR045254">
    <property type="entry name" value="Nit1/2_C-N_Hydrolase"/>
</dbReference>
<protein>
    <submittedName>
        <fullName evidence="4">Amidohydrolase</fullName>
    </submittedName>
</protein>
<evidence type="ECO:0000256" key="2">
    <source>
        <dbReference type="ARBA" id="ARBA00022801"/>
    </source>
</evidence>
<evidence type="ECO:0000313" key="4">
    <source>
        <dbReference type="EMBL" id="RUO37587.1"/>
    </source>
</evidence>
<dbReference type="RefSeq" id="WP_126806949.1">
    <property type="nucleotide sequence ID" value="NZ_PIPP01000002.1"/>
</dbReference>
<keyword evidence="2 4" id="KW-0378">Hydrolase</keyword>
<keyword evidence="5" id="KW-1185">Reference proteome</keyword>
<dbReference type="PROSITE" id="PS01227">
    <property type="entry name" value="UPF0012"/>
    <property type="match status" value="1"/>
</dbReference>
<dbReference type="CDD" id="cd07572">
    <property type="entry name" value="nit"/>
    <property type="match status" value="1"/>
</dbReference>
<dbReference type="SUPFAM" id="SSF56317">
    <property type="entry name" value="Carbon-nitrogen hydrolase"/>
    <property type="match status" value="1"/>
</dbReference>
<dbReference type="PROSITE" id="PS50263">
    <property type="entry name" value="CN_HYDROLASE"/>
    <property type="match status" value="1"/>
</dbReference>
<proteinExistence type="inferred from homology"/>
<dbReference type="AlphaFoldDB" id="A0A432WV08"/>
<evidence type="ECO:0000259" key="3">
    <source>
        <dbReference type="PROSITE" id="PS50263"/>
    </source>
</evidence>
<evidence type="ECO:0000313" key="5">
    <source>
        <dbReference type="Proteomes" id="UP000286934"/>
    </source>
</evidence>
<dbReference type="InterPro" id="IPR001110">
    <property type="entry name" value="UPF0012_CS"/>
</dbReference>
<dbReference type="PANTHER" id="PTHR23088:SF27">
    <property type="entry name" value="DEAMINATED GLUTATHIONE AMIDASE"/>
    <property type="match status" value="1"/>
</dbReference>
<feature type="domain" description="CN hydrolase" evidence="3">
    <location>
        <begin position="8"/>
        <end position="262"/>
    </location>
</feature>
<dbReference type="InterPro" id="IPR036526">
    <property type="entry name" value="C-N_Hydrolase_sf"/>
</dbReference>
<reference evidence="5" key="1">
    <citation type="journal article" date="2018" name="Front. Microbiol.">
        <title>Genome-Based Analysis Reveals the Taxonomy and Diversity of the Family Idiomarinaceae.</title>
        <authorList>
            <person name="Liu Y."/>
            <person name="Lai Q."/>
            <person name="Shao Z."/>
        </authorList>
    </citation>
    <scope>NUCLEOTIDE SEQUENCE [LARGE SCALE GENOMIC DNA]</scope>
    <source>
        <strain evidence="5">AIS</strain>
    </source>
</reference>
<dbReference type="Pfam" id="PF00795">
    <property type="entry name" value="CN_hydrolase"/>
    <property type="match status" value="1"/>
</dbReference>
<organism evidence="4 5">
    <name type="scientific">Aliidiomarina shirensis</name>
    <dbReference type="NCBI Taxonomy" id="1048642"/>
    <lineage>
        <taxon>Bacteria</taxon>
        <taxon>Pseudomonadati</taxon>
        <taxon>Pseudomonadota</taxon>
        <taxon>Gammaproteobacteria</taxon>
        <taxon>Alteromonadales</taxon>
        <taxon>Idiomarinaceae</taxon>
        <taxon>Aliidiomarina</taxon>
    </lineage>
</organism>
<dbReference type="GO" id="GO:0016811">
    <property type="term" value="F:hydrolase activity, acting on carbon-nitrogen (but not peptide) bonds, in linear amides"/>
    <property type="evidence" value="ECO:0007669"/>
    <property type="project" value="InterPro"/>
</dbReference>
<dbReference type="OrthoDB" id="9811121at2"/>
<sequence length="287" mass="31901">MSDITAVPQITLLQWTSRADWEANKAYLLAAFEKIQASNARTNVGGPHLVILPEAFARFGAGEAAQGKYAEELGQGPIQDFIADCCRRFNFWILAGTMAIRGGERYAAASLLFDAHGELAARYDKIHLFDASVNDNTKSYRESAFTKPGNKLVVVDTPFGKMGLAVCYDLRFPEMFRALRAQGAELITLPSAFTKVTGEAHWQPLLQARAIENQVYLLAPNQTGTHDDGRETWGHSMIVDPWGRISATLASEPGFITFTPDFNELEELRGRMPVQQHNQFEVTFLND</sequence>
<dbReference type="EMBL" id="PIPP01000002">
    <property type="protein sequence ID" value="RUO37587.1"/>
    <property type="molecule type" value="Genomic_DNA"/>
</dbReference>
<accession>A0A432WV08</accession>
<dbReference type="Gene3D" id="3.60.110.10">
    <property type="entry name" value="Carbon-nitrogen hydrolase"/>
    <property type="match status" value="1"/>
</dbReference>
<evidence type="ECO:0000256" key="1">
    <source>
        <dbReference type="ARBA" id="ARBA00010613"/>
    </source>
</evidence>
<dbReference type="Proteomes" id="UP000286934">
    <property type="component" value="Unassembled WGS sequence"/>
</dbReference>
<dbReference type="InterPro" id="IPR003010">
    <property type="entry name" value="C-N_Hydrolase"/>
</dbReference>